<comment type="caution">
    <text evidence="14">The sequence shown here is derived from an EMBL/GenBank/DDBJ whole genome shotgun (WGS) entry which is preliminary data.</text>
</comment>
<keyword evidence="14" id="KW-0132">Cell division</keyword>
<evidence type="ECO:0000256" key="10">
    <source>
        <dbReference type="SAM" id="MobiDB-lite"/>
    </source>
</evidence>
<keyword evidence="6" id="KW-0238">DNA-binding</keyword>
<feature type="transmembrane region" description="Helical" evidence="11">
    <location>
        <begin position="934"/>
        <end position="954"/>
    </location>
</feature>
<evidence type="ECO:0000256" key="8">
    <source>
        <dbReference type="ARBA" id="ARBA00023242"/>
    </source>
</evidence>
<feature type="region of interest" description="Disordered" evidence="10">
    <location>
        <begin position="842"/>
        <end position="883"/>
    </location>
</feature>
<dbReference type="GO" id="GO:0000974">
    <property type="term" value="C:Prp19 complex"/>
    <property type="evidence" value="ECO:0007669"/>
    <property type="project" value="InterPro"/>
</dbReference>
<dbReference type="InterPro" id="IPR009057">
    <property type="entry name" value="Homeodomain-like_sf"/>
</dbReference>
<dbReference type="PROSITE" id="PS50090">
    <property type="entry name" value="MYB_LIKE"/>
    <property type="match status" value="2"/>
</dbReference>
<dbReference type="GO" id="GO:0051301">
    <property type="term" value="P:cell division"/>
    <property type="evidence" value="ECO:0007669"/>
    <property type="project" value="UniProtKB-KW"/>
</dbReference>
<dbReference type="Pfam" id="PF11831">
    <property type="entry name" value="Myb_Cef"/>
    <property type="match status" value="1"/>
</dbReference>
<dbReference type="InterPro" id="IPR047242">
    <property type="entry name" value="CDC5L/Cef1"/>
</dbReference>
<dbReference type="GO" id="GO:0003677">
    <property type="term" value="F:DNA binding"/>
    <property type="evidence" value="ECO:0007669"/>
    <property type="project" value="UniProtKB-KW"/>
</dbReference>
<keyword evidence="3" id="KW-0507">mRNA processing</keyword>
<dbReference type="PANTHER" id="PTHR45885:SF1">
    <property type="entry name" value="CELL DIVISION CYCLE 5-LIKE PROTEIN"/>
    <property type="match status" value="1"/>
</dbReference>
<evidence type="ECO:0000256" key="4">
    <source>
        <dbReference type="ARBA" id="ARBA00022728"/>
    </source>
</evidence>
<reference evidence="14" key="2">
    <citation type="submission" date="2023-05" db="EMBL/GenBank/DDBJ databases">
        <authorList>
            <person name="Schelkunov M.I."/>
        </authorList>
    </citation>
    <scope>NUCLEOTIDE SEQUENCE</scope>
    <source>
        <strain evidence="14">Hsosn_3</strain>
        <tissue evidence="14">Leaf</tissue>
    </source>
</reference>
<organism evidence="14 15">
    <name type="scientific">Heracleum sosnowskyi</name>
    <dbReference type="NCBI Taxonomy" id="360622"/>
    <lineage>
        <taxon>Eukaryota</taxon>
        <taxon>Viridiplantae</taxon>
        <taxon>Streptophyta</taxon>
        <taxon>Embryophyta</taxon>
        <taxon>Tracheophyta</taxon>
        <taxon>Spermatophyta</taxon>
        <taxon>Magnoliopsida</taxon>
        <taxon>eudicotyledons</taxon>
        <taxon>Gunneridae</taxon>
        <taxon>Pentapetalae</taxon>
        <taxon>asterids</taxon>
        <taxon>campanulids</taxon>
        <taxon>Apiales</taxon>
        <taxon>Apiaceae</taxon>
        <taxon>Apioideae</taxon>
        <taxon>apioid superclade</taxon>
        <taxon>Tordylieae</taxon>
        <taxon>Tordyliinae</taxon>
        <taxon>Heracleum</taxon>
    </lineage>
</organism>
<feature type="region of interest" description="Disordered" evidence="10">
    <location>
        <begin position="113"/>
        <end position="144"/>
    </location>
</feature>
<protein>
    <submittedName>
        <fullName evidence="14">Cell division cycle 5-like protein</fullName>
    </submittedName>
</protein>
<evidence type="ECO:0000256" key="5">
    <source>
        <dbReference type="ARBA" id="ARBA00022737"/>
    </source>
</evidence>
<feature type="domain" description="Myb-like" evidence="12">
    <location>
        <begin position="54"/>
        <end position="103"/>
    </location>
</feature>
<feature type="domain" description="HTH myb-type" evidence="13">
    <location>
        <begin position="2"/>
        <end position="57"/>
    </location>
</feature>
<evidence type="ECO:0000256" key="11">
    <source>
        <dbReference type="SAM" id="Phobius"/>
    </source>
</evidence>
<feature type="coiled-coil region" evidence="9">
    <location>
        <begin position="680"/>
        <end position="714"/>
    </location>
</feature>
<dbReference type="PROSITE" id="PS51294">
    <property type="entry name" value="HTH_MYB"/>
    <property type="match status" value="2"/>
</dbReference>
<evidence type="ECO:0000256" key="6">
    <source>
        <dbReference type="ARBA" id="ARBA00023125"/>
    </source>
</evidence>
<keyword evidence="14" id="KW-0131">Cell cycle</keyword>
<evidence type="ECO:0000256" key="2">
    <source>
        <dbReference type="ARBA" id="ARBA00010506"/>
    </source>
</evidence>
<comment type="subcellular location">
    <subcellularLocation>
        <location evidence="1">Nucleus</location>
    </subcellularLocation>
</comment>
<feature type="domain" description="Myb-like" evidence="12">
    <location>
        <begin position="2"/>
        <end position="53"/>
    </location>
</feature>
<dbReference type="Pfam" id="PF13921">
    <property type="entry name" value="Myb_DNA-bind_6"/>
    <property type="match status" value="1"/>
</dbReference>
<name>A0AAD8JFX1_9APIA</name>
<feature type="compositionally biased region" description="Basic and acidic residues" evidence="10">
    <location>
        <begin position="506"/>
        <end position="521"/>
    </location>
</feature>
<proteinExistence type="inferred from homology"/>
<dbReference type="Gene3D" id="1.10.10.60">
    <property type="entry name" value="Homeodomain-like"/>
    <property type="match status" value="2"/>
</dbReference>
<evidence type="ECO:0000259" key="13">
    <source>
        <dbReference type="PROSITE" id="PS51294"/>
    </source>
</evidence>
<keyword evidence="8" id="KW-0539">Nucleus</keyword>
<sequence length="956" mass="108289">MRMMIKGGVWNNTEDEILKAAVMKYGKNQWSRIQTLLVRKSYRQCKARWFEWLDPSIKKTEWTRQEDERLLHLAKLMPSQWRSIAGIVGRTSMQCLERYERLLDAACARDGNYDAGDDPRKLRPGEVDSNAESRPARPDPVDMDDDEIEMLSEARARLANTRGKKAKRKAREKQLDEARRLAALQKRRELKAAGLDNGHRKRKRNGIDYIAEIPFEKRPPLGFYDTTHEIQKVERIEFPITVDEIEGEKRCDKEARLRRQDAARNSILHRQDAPSAVLQVNKLNDPEAAVRKRSKLNLPTPQIPDHELEHIAKFRLPEEFPGGSVATRALLVDYAQTPHHVETSSLRTPLRTPASKHDAIMMEAENQARLRLSQTPLLGGDNPELHPSDFSGITPKKTGIQTPNLMLTPSVAPSPGVAGLSSRVGITPSRDGASLGKGTPIRDELHINGEMDMSAKLELPSHADLRRNLRSGLTSLPQPKYEYQIMVQPIPEDNEELEEKMEEDMSDRTAREKAGEEAKLQDLLKKRSEVLQRGLPRPSAASLQLLKNSLLPADKGKSSVVPPTLIEQANEMIRKELLSLLEHDKFNYPTDEKVRKEKRKDTKFTDKGNSAAVPLIDQFEEDELKEADHHLRKECMVMCQESESFDDFVEAHKTCLNDMMYFPTRKAYGLSSVAGNIEKISALQDEFEHVRRRLDNETKKADRIEQKIKLLTNGYQNRGTNLWSQVEAKLKPMDKAGTDLKCFHALRNQEQLAESHRVDTLWEEVKKQKELEETLQKRVNRAGVKSIFLKLSKLIKGAHLQDLDAAEYEESPAIAFNMSFGGQDTETRTAQISSGEILDGIMTRSRGEIRRPQSPKVTSSTPASEEGMKPEYSPRASPEAYSPHMKELRSNRLKVKGIEIRQTPSPGPSILGQSSHSSPSFSCNPVLRGLENNFTIIITPIIFFAAVSSLKLCLIL</sequence>
<keyword evidence="5" id="KW-0677">Repeat</keyword>
<dbReference type="InterPro" id="IPR021786">
    <property type="entry name" value="Cdc5p/Cef1_C"/>
</dbReference>
<dbReference type="SUPFAM" id="SSF46689">
    <property type="entry name" value="Homeodomain-like"/>
    <property type="match status" value="1"/>
</dbReference>
<feature type="region of interest" description="Disordered" evidence="10">
    <location>
        <begin position="496"/>
        <end position="521"/>
    </location>
</feature>
<keyword evidence="9" id="KW-0175">Coiled coil</keyword>
<comment type="similarity">
    <text evidence="2">Belongs to the CEF1 family.</text>
</comment>
<keyword evidence="11" id="KW-0472">Membrane</keyword>
<dbReference type="InterPro" id="IPR001005">
    <property type="entry name" value="SANT/Myb"/>
</dbReference>
<evidence type="ECO:0000259" key="12">
    <source>
        <dbReference type="PROSITE" id="PS50090"/>
    </source>
</evidence>
<evidence type="ECO:0000256" key="9">
    <source>
        <dbReference type="SAM" id="Coils"/>
    </source>
</evidence>
<dbReference type="Proteomes" id="UP001237642">
    <property type="component" value="Unassembled WGS sequence"/>
</dbReference>
<feature type="compositionally biased region" description="Acidic residues" evidence="10">
    <location>
        <begin position="496"/>
        <end position="505"/>
    </location>
</feature>
<dbReference type="SMART" id="SM00717">
    <property type="entry name" value="SANT"/>
    <property type="match status" value="2"/>
</dbReference>
<dbReference type="PANTHER" id="PTHR45885">
    <property type="entry name" value="CELL DIVISION CYCLE 5-LIKE PROTEIN"/>
    <property type="match status" value="1"/>
</dbReference>
<reference evidence="14" key="1">
    <citation type="submission" date="2023-02" db="EMBL/GenBank/DDBJ databases">
        <title>Genome of toxic invasive species Heracleum sosnowskyi carries increased number of genes despite the absence of recent whole-genome duplications.</title>
        <authorList>
            <person name="Schelkunov M."/>
            <person name="Shtratnikova V."/>
            <person name="Makarenko M."/>
            <person name="Klepikova A."/>
            <person name="Omelchenko D."/>
            <person name="Novikova G."/>
            <person name="Obukhova E."/>
            <person name="Bogdanov V."/>
            <person name="Penin A."/>
            <person name="Logacheva M."/>
        </authorList>
    </citation>
    <scope>NUCLEOTIDE SEQUENCE</scope>
    <source>
        <strain evidence="14">Hsosn_3</strain>
        <tissue evidence="14">Leaf</tissue>
    </source>
</reference>
<keyword evidence="7" id="KW-0508">mRNA splicing</keyword>
<dbReference type="InterPro" id="IPR047240">
    <property type="entry name" value="SANT_CDC5L_II"/>
</dbReference>
<dbReference type="GO" id="GO:0005681">
    <property type="term" value="C:spliceosomal complex"/>
    <property type="evidence" value="ECO:0007669"/>
    <property type="project" value="UniProtKB-KW"/>
</dbReference>
<keyword evidence="4" id="KW-0747">Spliceosome</keyword>
<keyword evidence="11" id="KW-1133">Transmembrane helix</keyword>
<evidence type="ECO:0000313" key="14">
    <source>
        <dbReference type="EMBL" id="KAK1401742.1"/>
    </source>
</evidence>
<dbReference type="InterPro" id="IPR017930">
    <property type="entry name" value="Myb_dom"/>
</dbReference>
<gene>
    <name evidence="14" type="ORF">POM88_001347</name>
</gene>
<dbReference type="FunFam" id="1.10.10.60:FF:000021">
    <property type="entry name" value="CDC5 cell division cycle 5-like"/>
    <property type="match status" value="1"/>
</dbReference>
<dbReference type="EMBL" id="JAUIZM010000001">
    <property type="protein sequence ID" value="KAK1401742.1"/>
    <property type="molecule type" value="Genomic_DNA"/>
</dbReference>
<dbReference type="AlphaFoldDB" id="A0AAD8JFX1"/>
<evidence type="ECO:0000313" key="15">
    <source>
        <dbReference type="Proteomes" id="UP001237642"/>
    </source>
</evidence>
<dbReference type="CDD" id="cd11659">
    <property type="entry name" value="SANT_CDC5_II"/>
    <property type="match status" value="1"/>
</dbReference>
<keyword evidence="11" id="KW-0812">Transmembrane</keyword>
<feature type="compositionally biased region" description="Basic and acidic residues" evidence="10">
    <location>
        <begin position="117"/>
        <end position="126"/>
    </location>
</feature>
<evidence type="ECO:0000256" key="7">
    <source>
        <dbReference type="ARBA" id="ARBA00023187"/>
    </source>
</evidence>
<evidence type="ECO:0000256" key="1">
    <source>
        <dbReference type="ARBA" id="ARBA00004123"/>
    </source>
</evidence>
<evidence type="ECO:0000256" key="3">
    <source>
        <dbReference type="ARBA" id="ARBA00022664"/>
    </source>
</evidence>
<dbReference type="CDD" id="cd00167">
    <property type="entry name" value="SANT"/>
    <property type="match status" value="1"/>
</dbReference>
<keyword evidence="15" id="KW-1185">Reference proteome</keyword>
<feature type="domain" description="HTH myb-type" evidence="13">
    <location>
        <begin position="58"/>
        <end position="107"/>
    </location>
</feature>
<dbReference type="GO" id="GO:0000398">
    <property type="term" value="P:mRNA splicing, via spliceosome"/>
    <property type="evidence" value="ECO:0007669"/>
    <property type="project" value="InterPro"/>
</dbReference>
<accession>A0AAD8JFX1</accession>